<proteinExistence type="inferred from homology"/>
<comment type="caution">
    <text evidence="6">The sequence shown here is derived from an EMBL/GenBank/DDBJ whole genome shotgun (WGS) entry which is preliminary data.</text>
</comment>
<dbReference type="GO" id="GO:0003700">
    <property type="term" value="F:DNA-binding transcription factor activity"/>
    <property type="evidence" value="ECO:0007669"/>
    <property type="project" value="TreeGrafter"/>
</dbReference>
<dbReference type="SUPFAM" id="SSF53850">
    <property type="entry name" value="Periplasmic binding protein-like II"/>
    <property type="match status" value="1"/>
</dbReference>
<dbReference type="GO" id="GO:0032993">
    <property type="term" value="C:protein-DNA complex"/>
    <property type="evidence" value="ECO:0007669"/>
    <property type="project" value="TreeGrafter"/>
</dbReference>
<dbReference type="AlphaFoldDB" id="A0A0L0MGS8"/>
<evidence type="ECO:0000256" key="1">
    <source>
        <dbReference type="ARBA" id="ARBA00009437"/>
    </source>
</evidence>
<protein>
    <submittedName>
        <fullName evidence="6">Transcriptional regulator, LysR family</fullName>
    </submittedName>
</protein>
<evidence type="ECO:0000313" key="7">
    <source>
        <dbReference type="Proteomes" id="UP000036959"/>
    </source>
</evidence>
<dbReference type="PANTHER" id="PTHR30346">
    <property type="entry name" value="TRANSCRIPTIONAL DUAL REGULATOR HCAR-RELATED"/>
    <property type="match status" value="1"/>
</dbReference>
<evidence type="ECO:0000256" key="2">
    <source>
        <dbReference type="ARBA" id="ARBA00023015"/>
    </source>
</evidence>
<dbReference type="RefSeq" id="WP_050452909.1">
    <property type="nucleotide sequence ID" value="NZ_LFJJ01000030.1"/>
</dbReference>
<comment type="similarity">
    <text evidence="1">Belongs to the LysR transcriptional regulatory family.</text>
</comment>
<dbReference type="Gene3D" id="3.40.190.10">
    <property type="entry name" value="Periplasmic binding protein-like II"/>
    <property type="match status" value="2"/>
</dbReference>
<accession>A0A0L0MGS8</accession>
<evidence type="ECO:0000256" key="3">
    <source>
        <dbReference type="ARBA" id="ARBA00023125"/>
    </source>
</evidence>
<dbReference type="PANTHER" id="PTHR30346:SF0">
    <property type="entry name" value="HCA OPERON TRANSCRIPTIONAL ACTIVATOR HCAR"/>
    <property type="match status" value="1"/>
</dbReference>
<dbReference type="InterPro" id="IPR005119">
    <property type="entry name" value="LysR_subst-bd"/>
</dbReference>
<keyword evidence="4" id="KW-0804">Transcription</keyword>
<organism evidence="6 7">
    <name type="scientific">Candidatus Burkholderia verschuerenii</name>
    <dbReference type="NCBI Taxonomy" id="242163"/>
    <lineage>
        <taxon>Bacteria</taxon>
        <taxon>Pseudomonadati</taxon>
        <taxon>Pseudomonadota</taxon>
        <taxon>Betaproteobacteria</taxon>
        <taxon>Burkholderiales</taxon>
        <taxon>Burkholderiaceae</taxon>
        <taxon>Burkholderia</taxon>
    </lineage>
</organism>
<dbReference type="EMBL" id="LFJJ01000030">
    <property type="protein sequence ID" value="KND61159.1"/>
    <property type="molecule type" value="Genomic_DNA"/>
</dbReference>
<dbReference type="OrthoDB" id="9157176at2"/>
<name>A0A0L0MGS8_9BURK</name>
<keyword evidence="2" id="KW-0805">Transcription regulation</keyword>
<dbReference type="Pfam" id="PF03466">
    <property type="entry name" value="LysR_substrate"/>
    <property type="match status" value="1"/>
</dbReference>
<sequence length="184" mass="19612">MPEVSLTLREMTSPQQLQALREEQIDMGLSSSPIAHPGVASLKVFREPLCAVVPLAHRLATRESIVVQELAGESFITYPPVEGVYFHGLITGVLHAIGVTVAETQHVTQTHSIIALVGVGLGVALVPQSASRVKFPDVAFIPLAGLEDVSADLLLAWRTHGNNPACAAAADCVREALRDPLWLA</sequence>
<reference evidence="7" key="1">
    <citation type="submission" date="2015-06" db="EMBL/GenBank/DDBJ databases">
        <title>Comparative genomics of Burkholderia leaf nodule symbionts.</title>
        <authorList>
            <person name="Carlier A."/>
            <person name="Eberl L."/>
            <person name="Pinto-Carbo M."/>
        </authorList>
    </citation>
    <scope>NUCLEOTIDE SEQUENCE [LARGE SCALE GENOMIC DNA]</scope>
    <source>
        <strain evidence="7">UZHbot4</strain>
    </source>
</reference>
<evidence type="ECO:0000259" key="5">
    <source>
        <dbReference type="Pfam" id="PF03466"/>
    </source>
</evidence>
<feature type="domain" description="LysR substrate-binding" evidence="5">
    <location>
        <begin position="2"/>
        <end position="177"/>
    </location>
</feature>
<evidence type="ECO:0000256" key="4">
    <source>
        <dbReference type="ARBA" id="ARBA00023163"/>
    </source>
</evidence>
<keyword evidence="3" id="KW-0238">DNA-binding</keyword>
<gene>
    <name evidence="6" type="ORF">BVER_03110c</name>
</gene>
<keyword evidence="7" id="KW-1185">Reference proteome</keyword>
<dbReference type="Proteomes" id="UP000036959">
    <property type="component" value="Unassembled WGS sequence"/>
</dbReference>
<evidence type="ECO:0000313" key="6">
    <source>
        <dbReference type="EMBL" id="KND61159.1"/>
    </source>
</evidence>
<dbReference type="GO" id="GO:0003677">
    <property type="term" value="F:DNA binding"/>
    <property type="evidence" value="ECO:0007669"/>
    <property type="project" value="UniProtKB-KW"/>
</dbReference>
<dbReference type="PATRIC" id="fig|242163.4.peg.4305"/>